<organism evidence="2 3">
    <name type="scientific">Dissostichus mawsoni</name>
    <name type="common">Antarctic cod</name>
    <dbReference type="NCBI Taxonomy" id="36200"/>
    <lineage>
        <taxon>Eukaryota</taxon>
        <taxon>Metazoa</taxon>
        <taxon>Chordata</taxon>
        <taxon>Craniata</taxon>
        <taxon>Vertebrata</taxon>
        <taxon>Euteleostomi</taxon>
        <taxon>Actinopterygii</taxon>
        <taxon>Neopterygii</taxon>
        <taxon>Teleostei</taxon>
        <taxon>Neoteleostei</taxon>
        <taxon>Acanthomorphata</taxon>
        <taxon>Eupercaria</taxon>
        <taxon>Perciformes</taxon>
        <taxon>Notothenioidei</taxon>
        <taxon>Nototheniidae</taxon>
        <taxon>Dissostichus</taxon>
    </lineage>
</organism>
<dbReference type="Proteomes" id="UP000518266">
    <property type="component" value="Unassembled WGS sequence"/>
</dbReference>
<dbReference type="OrthoDB" id="2505895at2759"/>
<evidence type="ECO:0000256" key="1">
    <source>
        <dbReference type="SAM" id="Coils"/>
    </source>
</evidence>
<dbReference type="EMBL" id="JAAKFY010000012">
    <property type="protein sequence ID" value="KAF3848531.1"/>
    <property type="molecule type" value="Genomic_DNA"/>
</dbReference>
<keyword evidence="1" id="KW-0175">Coiled coil</keyword>
<accession>A0A7J5YHU3</accession>
<keyword evidence="3" id="KW-1185">Reference proteome</keyword>
<sequence length="203" mass="23348">MEAVEKQLEEEKQNVLIAESQRGIRTEGELSMQLEVSQTEVEFLRRRLKQTEERAGDGETEQTAARLQAQVDQSRRSVTELKRHGRRVTSDLQDARVLTDSLQGRMHELDRKQRRFDSELTQALEAADSERDQKDKAFLENTALGAEIYTLRRNLQESQAEVLRLQKQKEELCAQIRDLSLPVDLASDSLPTSRSNSASWRPK</sequence>
<evidence type="ECO:0000313" key="2">
    <source>
        <dbReference type="EMBL" id="KAF3848531.1"/>
    </source>
</evidence>
<gene>
    <name evidence="2" type="ORF">F7725_015028</name>
</gene>
<proteinExistence type="predicted"/>
<comment type="caution">
    <text evidence="2">The sequence shown here is derived from an EMBL/GenBank/DDBJ whole genome shotgun (WGS) entry which is preliminary data.</text>
</comment>
<reference evidence="2 3" key="1">
    <citation type="submission" date="2020-03" db="EMBL/GenBank/DDBJ databases">
        <title>Dissostichus mawsoni Genome sequencing and assembly.</title>
        <authorList>
            <person name="Park H."/>
        </authorList>
    </citation>
    <scope>NUCLEOTIDE SEQUENCE [LARGE SCALE GENOMIC DNA]</scope>
    <source>
        <strain evidence="2">DM0001</strain>
        <tissue evidence="2">Muscle</tissue>
    </source>
</reference>
<feature type="coiled-coil region" evidence="1">
    <location>
        <begin position="1"/>
        <end position="84"/>
    </location>
</feature>
<protein>
    <submittedName>
        <fullName evidence="2">Uncharacterized protein</fullName>
    </submittedName>
</protein>
<evidence type="ECO:0000313" key="3">
    <source>
        <dbReference type="Proteomes" id="UP000518266"/>
    </source>
</evidence>
<dbReference type="AlphaFoldDB" id="A0A7J5YHU3"/>
<name>A0A7J5YHU3_DISMA</name>
<feature type="coiled-coil region" evidence="1">
    <location>
        <begin position="148"/>
        <end position="175"/>
    </location>
</feature>